<dbReference type="GO" id="GO:0016829">
    <property type="term" value="F:lyase activity"/>
    <property type="evidence" value="ECO:0007669"/>
    <property type="project" value="UniProtKB-KW"/>
</dbReference>
<dbReference type="Proteomes" id="UP000321393">
    <property type="component" value="Unassembled WGS sequence"/>
</dbReference>
<reference evidence="2 3" key="1">
    <citation type="submission" date="2019-08" db="EMBL/GenBank/DDBJ databases">
        <title>Draft genome sequences of two oriental melons (Cucumis melo L. var makuwa).</title>
        <authorList>
            <person name="Kwon S.-Y."/>
        </authorList>
    </citation>
    <scope>NUCLEOTIDE SEQUENCE [LARGE SCALE GENOMIC DNA]</scope>
    <source>
        <strain evidence="3">cv. SW 3</strain>
        <tissue evidence="2">Leaf</tissue>
    </source>
</reference>
<name>A0A5A7SJM6_CUCMM</name>
<feature type="domain" description="DUF4218" evidence="1">
    <location>
        <begin position="124"/>
        <end position="179"/>
    </location>
</feature>
<evidence type="ECO:0000313" key="3">
    <source>
        <dbReference type="Proteomes" id="UP000321393"/>
    </source>
</evidence>
<organism evidence="2 3">
    <name type="scientific">Cucumis melo var. makuwa</name>
    <name type="common">Oriental melon</name>
    <dbReference type="NCBI Taxonomy" id="1194695"/>
    <lineage>
        <taxon>Eukaryota</taxon>
        <taxon>Viridiplantae</taxon>
        <taxon>Streptophyta</taxon>
        <taxon>Embryophyta</taxon>
        <taxon>Tracheophyta</taxon>
        <taxon>Spermatophyta</taxon>
        <taxon>Magnoliopsida</taxon>
        <taxon>eudicotyledons</taxon>
        <taxon>Gunneridae</taxon>
        <taxon>Pentapetalae</taxon>
        <taxon>rosids</taxon>
        <taxon>fabids</taxon>
        <taxon>Cucurbitales</taxon>
        <taxon>Cucurbitaceae</taxon>
        <taxon>Benincaseae</taxon>
        <taxon>Cucumis</taxon>
    </lineage>
</organism>
<dbReference type="EMBL" id="SSTE01023063">
    <property type="protein sequence ID" value="KAA0026006.1"/>
    <property type="molecule type" value="Genomic_DNA"/>
</dbReference>
<proteinExistence type="predicted"/>
<sequence length="386" mass="44456">MCPSYTKWVYRGELVNLYRGIDRFDEGTSSNPFHEETSCDPFHIEGTSNNTFFEDNEMVGMLHDIEALIENEEETLKEGLENEILFNSCIEEEMTNIFQELLNQARRELYLDYLEVSSLNFLVMLMHVKYEAKATSPTNYIWMYPIKRNPRTLKQYVQNKARLEGSIAEAYVMNESSTMSNFPTGFDESDSLFDFNDKKFNNVGGTRWNHSRNLELDRYVAQNGKIPIFITLGQNKSISPHAIRLSTTIYLLTWDTFPVCFLKWTDVTLEYIELVKGDLQFQHLLDLLSIKCSHAGRSSGSRTTAILRKVIIDEQGCYSEAALQRSQLIDHVKLFKETHARGYSKGLAWGPKPKYQYSVVSSSSTFHEREMAHAREVNELKASSGS</sequence>
<keyword evidence="2" id="KW-0456">Lyase</keyword>
<dbReference type="PANTHER" id="PTHR48258">
    <property type="entry name" value="DUF4218 DOMAIN-CONTAINING PROTEIN-RELATED"/>
    <property type="match status" value="1"/>
</dbReference>
<comment type="caution">
    <text evidence="2">The sequence shown here is derived from an EMBL/GenBank/DDBJ whole genome shotgun (WGS) entry which is preliminary data.</text>
</comment>
<gene>
    <name evidence="2" type="ORF">E6C27_scaffold34G003300</name>
</gene>
<protein>
    <submittedName>
        <fullName evidence="2">(R)-mandelonitrile lyase 1-like</fullName>
    </submittedName>
</protein>
<accession>A0A5A7SJM6</accession>
<dbReference type="Pfam" id="PF13960">
    <property type="entry name" value="DUF4218"/>
    <property type="match status" value="1"/>
</dbReference>
<evidence type="ECO:0000259" key="1">
    <source>
        <dbReference type="Pfam" id="PF13960"/>
    </source>
</evidence>
<dbReference type="InterPro" id="IPR025452">
    <property type="entry name" value="DUF4218"/>
</dbReference>
<dbReference type="AlphaFoldDB" id="A0A5A7SJM6"/>
<evidence type="ECO:0000313" key="2">
    <source>
        <dbReference type="EMBL" id="KAA0026006.1"/>
    </source>
</evidence>